<evidence type="ECO:0000259" key="8">
    <source>
        <dbReference type="Pfam" id="PF02770"/>
    </source>
</evidence>
<evidence type="ECO:0000259" key="7">
    <source>
        <dbReference type="Pfam" id="PF00441"/>
    </source>
</evidence>
<dbReference type="InterPro" id="IPR009100">
    <property type="entry name" value="AcylCoA_DH/oxidase_NM_dom_sf"/>
</dbReference>
<dbReference type="OrthoDB" id="9770681at2"/>
<dbReference type="InterPro" id="IPR009075">
    <property type="entry name" value="AcylCo_DH/oxidase_C"/>
</dbReference>
<evidence type="ECO:0000313" key="11">
    <source>
        <dbReference type="Proteomes" id="UP000188836"/>
    </source>
</evidence>
<feature type="domain" description="Acyl-CoA dehydrogenase/oxidase C-terminal" evidence="7">
    <location>
        <begin position="226"/>
        <end position="367"/>
    </location>
</feature>
<dbReference type="Gene3D" id="1.10.540.10">
    <property type="entry name" value="Acyl-CoA dehydrogenase/oxidase, N-terminal domain"/>
    <property type="match status" value="1"/>
</dbReference>
<dbReference type="InterPro" id="IPR052161">
    <property type="entry name" value="Mycobact_Acyl-CoA_DH"/>
</dbReference>
<dbReference type="SUPFAM" id="SSF56645">
    <property type="entry name" value="Acyl-CoA dehydrogenase NM domain-like"/>
    <property type="match status" value="1"/>
</dbReference>
<evidence type="ECO:0000313" key="10">
    <source>
        <dbReference type="EMBL" id="ONM46749.1"/>
    </source>
</evidence>
<evidence type="ECO:0000256" key="2">
    <source>
        <dbReference type="ARBA" id="ARBA00009347"/>
    </source>
</evidence>
<comment type="similarity">
    <text evidence="2 6">Belongs to the acyl-CoA dehydrogenase family.</text>
</comment>
<evidence type="ECO:0000256" key="5">
    <source>
        <dbReference type="ARBA" id="ARBA00023002"/>
    </source>
</evidence>
<dbReference type="SUPFAM" id="SSF47203">
    <property type="entry name" value="Acyl-CoA dehydrogenase C-terminal domain-like"/>
    <property type="match status" value="1"/>
</dbReference>
<evidence type="ECO:0000256" key="6">
    <source>
        <dbReference type="RuleBase" id="RU362125"/>
    </source>
</evidence>
<comment type="caution">
    <text evidence="10">The sequence shown here is derived from an EMBL/GenBank/DDBJ whole genome shotgun (WGS) entry which is preliminary data.</text>
</comment>
<dbReference type="GO" id="GO:0016627">
    <property type="term" value="F:oxidoreductase activity, acting on the CH-CH group of donors"/>
    <property type="evidence" value="ECO:0007669"/>
    <property type="project" value="InterPro"/>
</dbReference>
<feature type="domain" description="Acyl-CoA oxidase/dehydrogenase middle" evidence="8">
    <location>
        <begin position="121"/>
        <end position="205"/>
    </location>
</feature>
<evidence type="ECO:0000259" key="9">
    <source>
        <dbReference type="Pfam" id="PF02771"/>
    </source>
</evidence>
<dbReference type="InterPro" id="IPR036250">
    <property type="entry name" value="AcylCo_DH-like_C"/>
</dbReference>
<dbReference type="Gene3D" id="2.40.110.10">
    <property type="entry name" value="Butyryl-CoA Dehydrogenase, subunit A, domain 2"/>
    <property type="match status" value="1"/>
</dbReference>
<accession>A0A1V2TB72</accession>
<reference evidence="10 11" key="1">
    <citation type="journal article" date="2016" name="Antonie Van Leeuwenhoek">
        <title>Nocardia donostiensis sp. nov., isolated from human respiratory specimens.</title>
        <authorList>
            <person name="Ercibengoa M."/>
            <person name="Bell M."/>
            <person name="Marimon J.M."/>
            <person name="Humrighouse B."/>
            <person name="Klenk H.P."/>
            <person name="Potter G."/>
            <person name="Perez-Trallero E."/>
        </authorList>
    </citation>
    <scope>NUCLEOTIDE SEQUENCE [LARGE SCALE GENOMIC DNA]</scope>
    <source>
        <strain evidence="10 11">X1655</strain>
    </source>
</reference>
<feature type="domain" description="Acyl-CoA dehydrogenase/oxidase N-terminal" evidence="9">
    <location>
        <begin position="8"/>
        <end position="116"/>
    </location>
</feature>
<evidence type="ECO:0000256" key="1">
    <source>
        <dbReference type="ARBA" id="ARBA00001974"/>
    </source>
</evidence>
<dbReference type="RefSeq" id="WP_077120091.1">
    <property type="nucleotide sequence ID" value="NZ_LOKT01000003.1"/>
</dbReference>
<dbReference type="Pfam" id="PF02771">
    <property type="entry name" value="Acyl-CoA_dh_N"/>
    <property type="match status" value="1"/>
</dbReference>
<evidence type="ECO:0000256" key="3">
    <source>
        <dbReference type="ARBA" id="ARBA00022630"/>
    </source>
</evidence>
<organism evidence="10 11">
    <name type="scientific">Nocardia donostiensis</name>
    <dbReference type="NCBI Taxonomy" id="1538463"/>
    <lineage>
        <taxon>Bacteria</taxon>
        <taxon>Bacillati</taxon>
        <taxon>Actinomycetota</taxon>
        <taxon>Actinomycetes</taxon>
        <taxon>Mycobacteriales</taxon>
        <taxon>Nocardiaceae</taxon>
        <taxon>Nocardia</taxon>
    </lineage>
</organism>
<keyword evidence="11" id="KW-1185">Reference proteome</keyword>
<dbReference type="PANTHER" id="PTHR43292:SF3">
    <property type="entry name" value="ACYL-COA DEHYDROGENASE FADE29"/>
    <property type="match status" value="1"/>
</dbReference>
<gene>
    <name evidence="10" type="ORF">B0T46_21060</name>
</gene>
<dbReference type="InterPro" id="IPR006091">
    <property type="entry name" value="Acyl-CoA_Oxase/DH_mid-dom"/>
</dbReference>
<dbReference type="InterPro" id="IPR037069">
    <property type="entry name" value="AcylCoA_DH/ox_N_sf"/>
</dbReference>
<protein>
    <submittedName>
        <fullName evidence="10">Pilus assembly protein CpaD</fullName>
    </submittedName>
</protein>
<dbReference type="InterPro" id="IPR046373">
    <property type="entry name" value="Acyl-CoA_Oxase/DH_mid-dom_sf"/>
</dbReference>
<dbReference type="GO" id="GO:0005886">
    <property type="term" value="C:plasma membrane"/>
    <property type="evidence" value="ECO:0007669"/>
    <property type="project" value="TreeGrafter"/>
</dbReference>
<dbReference type="GO" id="GO:0050660">
    <property type="term" value="F:flavin adenine dinucleotide binding"/>
    <property type="evidence" value="ECO:0007669"/>
    <property type="project" value="InterPro"/>
</dbReference>
<dbReference type="Gene3D" id="1.20.140.10">
    <property type="entry name" value="Butyryl-CoA Dehydrogenase, subunit A, domain 3"/>
    <property type="match status" value="1"/>
</dbReference>
<dbReference type="AlphaFoldDB" id="A0A1V2TB72"/>
<keyword evidence="3 6" id="KW-0285">Flavoprotein</keyword>
<dbReference type="InterPro" id="IPR013786">
    <property type="entry name" value="AcylCoA_DH/ox_N"/>
</dbReference>
<dbReference type="STRING" id="1538463.B0T36_05460"/>
<dbReference type="EMBL" id="MUMY01000020">
    <property type="protein sequence ID" value="ONM46749.1"/>
    <property type="molecule type" value="Genomic_DNA"/>
</dbReference>
<name>A0A1V2TB72_9NOCA</name>
<dbReference type="Proteomes" id="UP000188836">
    <property type="component" value="Unassembled WGS sequence"/>
</dbReference>
<sequence>MDFGFSPQEEEFRREVLRLLDRFRGTHGYFHRTADAWQSVKALYRELGTRGWLSLSWPTEFGGAGLPPTYEFILWDEMAYARVARPPMGPGLVAKALMSHGSAEQQDRYLPALRAGTLNFCLGYSEPEAGSDLAAVRTRANRHGEVYRIDGAKCWTSNAHWADNIWLLARTGEPGSRSRGLSVFIVPLTSPGVEVSPIPTLEGGRLNEVRFGGVEVPVENRVGAENQGWQVVGSALAVERHVQFPPKRVRRDLEDLVDWVNKTGLATKPMVQQRLSVLAVKVREVEALSLSLLGEITSGEPSAVAAAYHKLAGTVLCQDIARAAMEFGAAEALVRDTDVEFMWRQAILETIGGGTSEVMRNLIAKQALQLGSKL</sequence>
<proteinExistence type="inferred from homology"/>
<dbReference type="Pfam" id="PF02770">
    <property type="entry name" value="Acyl-CoA_dh_M"/>
    <property type="match status" value="1"/>
</dbReference>
<dbReference type="PANTHER" id="PTHR43292">
    <property type="entry name" value="ACYL-COA DEHYDROGENASE"/>
    <property type="match status" value="1"/>
</dbReference>
<evidence type="ECO:0000256" key="4">
    <source>
        <dbReference type="ARBA" id="ARBA00022827"/>
    </source>
</evidence>
<dbReference type="Pfam" id="PF00441">
    <property type="entry name" value="Acyl-CoA_dh_1"/>
    <property type="match status" value="1"/>
</dbReference>
<comment type="cofactor">
    <cofactor evidence="1 6">
        <name>FAD</name>
        <dbReference type="ChEBI" id="CHEBI:57692"/>
    </cofactor>
</comment>
<keyword evidence="5 6" id="KW-0560">Oxidoreductase</keyword>
<keyword evidence="4 6" id="KW-0274">FAD</keyword>